<evidence type="ECO:0000313" key="2">
    <source>
        <dbReference type="Proteomes" id="UP000005801"/>
    </source>
</evidence>
<dbReference type="AlphaFoldDB" id="A6FY93"/>
<dbReference type="Proteomes" id="UP000005801">
    <property type="component" value="Unassembled WGS sequence"/>
</dbReference>
<keyword evidence="2" id="KW-1185">Reference proteome</keyword>
<gene>
    <name evidence="1" type="ORF">PPSIR1_39815</name>
</gene>
<comment type="caution">
    <text evidence="1">The sequence shown here is derived from an EMBL/GenBank/DDBJ whole genome shotgun (WGS) entry which is preliminary data.</text>
</comment>
<name>A6FY93_9BACT</name>
<accession>A6FY93</accession>
<organism evidence="1 2">
    <name type="scientific">Plesiocystis pacifica SIR-1</name>
    <dbReference type="NCBI Taxonomy" id="391625"/>
    <lineage>
        <taxon>Bacteria</taxon>
        <taxon>Pseudomonadati</taxon>
        <taxon>Myxococcota</taxon>
        <taxon>Polyangia</taxon>
        <taxon>Nannocystales</taxon>
        <taxon>Nannocystaceae</taxon>
        <taxon>Plesiocystis</taxon>
    </lineage>
</organism>
<evidence type="ECO:0000313" key="1">
    <source>
        <dbReference type="EMBL" id="EDM81472.1"/>
    </source>
</evidence>
<proteinExistence type="predicted"/>
<reference evidence="1 2" key="1">
    <citation type="submission" date="2007-06" db="EMBL/GenBank/DDBJ databases">
        <authorList>
            <person name="Shimkets L."/>
            <person name="Ferriera S."/>
            <person name="Johnson J."/>
            <person name="Kravitz S."/>
            <person name="Beeson K."/>
            <person name="Sutton G."/>
            <person name="Rogers Y.-H."/>
            <person name="Friedman R."/>
            <person name="Frazier M."/>
            <person name="Venter J.C."/>
        </authorList>
    </citation>
    <scope>NUCLEOTIDE SEQUENCE [LARGE SCALE GENOMIC DNA]</scope>
    <source>
        <strain evidence="1 2">SIR-1</strain>
    </source>
</reference>
<dbReference type="EMBL" id="ABCS01000003">
    <property type="protein sequence ID" value="EDM81472.1"/>
    <property type="molecule type" value="Genomic_DNA"/>
</dbReference>
<protein>
    <submittedName>
        <fullName evidence="1">Uncharacterized protein</fullName>
    </submittedName>
</protein>
<dbReference type="STRING" id="391625.PPSIR1_39815"/>
<sequence>MVVVLVIGIVAVVAFIGIRGNQYEGAYLRFTDDLLGTLVQSRNRAIDDQTTVRVEAQQDQLEVWWTNPDTKQEEFLWGNYRDRIDGGLIGDSACITGFSAGISAPSEINDNNAVLPTACLLNPQSIVFQPDGSFIDPTNPFDDAGITLVIRDTDSDAVEYSIIEIFPGGLIRKFDGQTPP</sequence>